<reference evidence="1 2" key="1">
    <citation type="submission" date="2024-02" db="EMBL/GenBank/DDBJ databases">
        <title>A draft genome for the cacao thread blight pathogen Marasmius crinis-equi.</title>
        <authorList>
            <person name="Cohen S.P."/>
            <person name="Baruah I.K."/>
            <person name="Amoako-Attah I."/>
            <person name="Bukari Y."/>
            <person name="Meinhardt L.W."/>
            <person name="Bailey B.A."/>
        </authorList>
    </citation>
    <scope>NUCLEOTIDE SEQUENCE [LARGE SCALE GENOMIC DNA]</scope>
    <source>
        <strain evidence="1 2">GH-76</strain>
    </source>
</reference>
<sequence length="254" mass="28887">MGYDIRVSQGLIHGHPALLPQLRLLLQEDDVDEDIQLIETPDLLPDVKVVELDDDSGSFQLKMIWLDNPELVSHVQKGTLSRLIEVFRDRYGQTLESHKTVLLLHDSQRSALSRQEIEVEMCWKEIQYPCLHRVVTSVQDAAGVIHSYMNGLLHAMANPTTRERFESYCNMLLAIPGLNPERVRMVTKRYTNMRALWKALKALGPDIEAGRVQLNAGLFTGDPTAAGPLDKWVWNLYHQLTSDDPDLVFFSEGE</sequence>
<dbReference type="InterPro" id="IPR042530">
    <property type="entry name" value="EME1/EME2_C"/>
</dbReference>
<dbReference type="EMBL" id="JBAHYK010001980">
    <property type="protein sequence ID" value="KAL0566194.1"/>
    <property type="molecule type" value="Genomic_DNA"/>
</dbReference>
<accession>A0ABR3ETI6</accession>
<evidence type="ECO:0000313" key="2">
    <source>
        <dbReference type="Proteomes" id="UP001465976"/>
    </source>
</evidence>
<protein>
    <submittedName>
        <fullName evidence="1">Uncharacterized protein</fullName>
    </submittedName>
</protein>
<proteinExistence type="predicted"/>
<dbReference type="Gene3D" id="1.10.150.670">
    <property type="entry name" value="Crossover junction endonuclease EME1, DNA-binding domain"/>
    <property type="match status" value="1"/>
</dbReference>
<name>A0ABR3ETI6_9AGAR</name>
<organism evidence="1 2">
    <name type="scientific">Marasmius crinis-equi</name>
    <dbReference type="NCBI Taxonomy" id="585013"/>
    <lineage>
        <taxon>Eukaryota</taxon>
        <taxon>Fungi</taxon>
        <taxon>Dikarya</taxon>
        <taxon>Basidiomycota</taxon>
        <taxon>Agaricomycotina</taxon>
        <taxon>Agaricomycetes</taxon>
        <taxon>Agaricomycetidae</taxon>
        <taxon>Agaricales</taxon>
        <taxon>Marasmiineae</taxon>
        <taxon>Marasmiaceae</taxon>
        <taxon>Marasmius</taxon>
    </lineage>
</organism>
<evidence type="ECO:0000313" key="1">
    <source>
        <dbReference type="EMBL" id="KAL0566194.1"/>
    </source>
</evidence>
<dbReference type="Proteomes" id="UP001465976">
    <property type="component" value="Unassembled WGS sequence"/>
</dbReference>
<keyword evidence="2" id="KW-1185">Reference proteome</keyword>
<comment type="caution">
    <text evidence="1">The sequence shown here is derived from an EMBL/GenBank/DDBJ whole genome shotgun (WGS) entry which is preliminary data.</text>
</comment>
<gene>
    <name evidence="1" type="ORF">V5O48_015826</name>
</gene>